<dbReference type="Proteomes" id="UP001497512">
    <property type="component" value="Chromosome 15"/>
</dbReference>
<sequence length="84" mass="9468">MRKKNHLSRLVRSLIQDYLSTGEEEEDGASTITMLRKSLRIIYPTGEEEEDGILLGDCRGSPNSTGQKEDGAFKTAARRLRRIT</sequence>
<name>A0ABP0TXJ5_9BRYO</name>
<evidence type="ECO:0000313" key="2">
    <source>
        <dbReference type="EMBL" id="CAK9207167.1"/>
    </source>
</evidence>
<organism evidence="2 3">
    <name type="scientific">Sphagnum troendelagicum</name>
    <dbReference type="NCBI Taxonomy" id="128251"/>
    <lineage>
        <taxon>Eukaryota</taxon>
        <taxon>Viridiplantae</taxon>
        <taxon>Streptophyta</taxon>
        <taxon>Embryophyta</taxon>
        <taxon>Bryophyta</taxon>
        <taxon>Sphagnophytina</taxon>
        <taxon>Sphagnopsida</taxon>
        <taxon>Sphagnales</taxon>
        <taxon>Sphagnaceae</taxon>
        <taxon>Sphagnum</taxon>
    </lineage>
</organism>
<keyword evidence="3" id="KW-1185">Reference proteome</keyword>
<evidence type="ECO:0000256" key="1">
    <source>
        <dbReference type="SAM" id="MobiDB-lite"/>
    </source>
</evidence>
<gene>
    <name evidence="2" type="ORF">CSSPTR1EN2_LOCUS8713</name>
</gene>
<reference evidence="2" key="1">
    <citation type="submission" date="2024-02" db="EMBL/GenBank/DDBJ databases">
        <authorList>
            <consortium name="ELIXIR-Norway"/>
            <consortium name="Elixir Norway"/>
        </authorList>
    </citation>
    <scope>NUCLEOTIDE SEQUENCE</scope>
</reference>
<accession>A0ABP0TXJ5</accession>
<protein>
    <submittedName>
        <fullName evidence="2">Uncharacterized protein</fullName>
    </submittedName>
</protein>
<feature type="region of interest" description="Disordered" evidence="1">
    <location>
        <begin position="52"/>
        <end position="75"/>
    </location>
</feature>
<proteinExistence type="predicted"/>
<dbReference type="EMBL" id="OZ019907">
    <property type="protein sequence ID" value="CAK9207167.1"/>
    <property type="molecule type" value="Genomic_DNA"/>
</dbReference>
<evidence type="ECO:0000313" key="3">
    <source>
        <dbReference type="Proteomes" id="UP001497512"/>
    </source>
</evidence>